<name>A0A2S2QD42_9HEMI</name>
<feature type="region of interest" description="Disordered" evidence="1">
    <location>
        <begin position="73"/>
        <end position="131"/>
    </location>
</feature>
<protein>
    <submittedName>
        <fullName evidence="2">Uncharacterized protein</fullName>
    </submittedName>
</protein>
<dbReference type="AlphaFoldDB" id="A0A2S2QD42"/>
<accession>A0A2S2QD42</accession>
<sequence>MMMIVTATEHDNNDDTALRLLAEQTRALIGGNETFCTINNNTNISLSGKRNARIVGYIRNSETCVSSAVTTSGGVGRRVNERKVTAGRSANGRLRSRRWRPAATGHVQKETKQRSVRETRRRERRLTRESE</sequence>
<reference evidence="2" key="1">
    <citation type="submission" date="2018-04" db="EMBL/GenBank/DDBJ databases">
        <title>Transcriptome assembly of Sipha flava.</title>
        <authorList>
            <person name="Scully E.D."/>
            <person name="Geib S.M."/>
            <person name="Palmer N.A."/>
            <person name="Koch K."/>
            <person name="Bradshaw J."/>
            <person name="Heng-Moss T."/>
            <person name="Sarath G."/>
        </authorList>
    </citation>
    <scope>NUCLEOTIDE SEQUENCE</scope>
</reference>
<evidence type="ECO:0000313" key="2">
    <source>
        <dbReference type="EMBL" id="MBY75112.1"/>
    </source>
</evidence>
<dbReference type="EMBL" id="GGMS01005909">
    <property type="protein sequence ID" value="MBY75112.1"/>
    <property type="molecule type" value="Transcribed_RNA"/>
</dbReference>
<gene>
    <name evidence="2" type="ORF">g.21873</name>
</gene>
<feature type="compositionally biased region" description="Basic and acidic residues" evidence="1">
    <location>
        <begin position="107"/>
        <end position="131"/>
    </location>
</feature>
<proteinExistence type="predicted"/>
<evidence type="ECO:0000256" key="1">
    <source>
        <dbReference type="SAM" id="MobiDB-lite"/>
    </source>
</evidence>
<organism evidence="2">
    <name type="scientific">Sipha flava</name>
    <name type="common">yellow sugarcane aphid</name>
    <dbReference type="NCBI Taxonomy" id="143950"/>
    <lineage>
        <taxon>Eukaryota</taxon>
        <taxon>Metazoa</taxon>
        <taxon>Ecdysozoa</taxon>
        <taxon>Arthropoda</taxon>
        <taxon>Hexapoda</taxon>
        <taxon>Insecta</taxon>
        <taxon>Pterygota</taxon>
        <taxon>Neoptera</taxon>
        <taxon>Paraneoptera</taxon>
        <taxon>Hemiptera</taxon>
        <taxon>Sternorrhyncha</taxon>
        <taxon>Aphidomorpha</taxon>
        <taxon>Aphidoidea</taxon>
        <taxon>Aphididae</taxon>
        <taxon>Sipha</taxon>
    </lineage>
</organism>